<evidence type="ECO:0000313" key="2">
    <source>
        <dbReference type="EMBL" id="CAD8123952.1"/>
    </source>
</evidence>
<keyword evidence="3" id="KW-1185">Reference proteome</keyword>
<feature type="transmembrane region" description="Helical" evidence="1">
    <location>
        <begin position="141"/>
        <end position="161"/>
    </location>
</feature>
<evidence type="ECO:0000313" key="3">
    <source>
        <dbReference type="Proteomes" id="UP000692954"/>
    </source>
</evidence>
<name>A0A8S1R9P6_9CILI</name>
<keyword evidence="1" id="KW-0812">Transmembrane</keyword>
<comment type="caution">
    <text evidence="2">The sequence shown here is derived from an EMBL/GenBank/DDBJ whole genome shotgun (WGS) entry which is preliminary data.</text>
</comment>
<dbReference type="Proteomes" id="UP000692954">
    <property type="component" value="Unassembled WGS sequence"/>
</dbReference>
<accession>A0A8S1R9P6</accession>
<keyword evidence="1" id="KW-0472">Membrane</keyword>
<proteinExistence type="predicted"/>
<reference evidence="2" key="1">
    <citation type="submission" date="2021-01" db="EMBL/GenBank/DDBJ databases">
        <authorList>
            <consortium name="Genoscope - CEA"/>
            <person name="William W."/>
        </authorList>
    </citation>
    <scope>NUCLEOTIDE SEQUENCE</scope>
</reference>
<dbReference type="AlphaFoldDB" id="A0A8S1R9P6"/>
<evidence type="ECO:0008006" key="4">
    <source>
        <dbReference type="Google" id="ProtNLM"/>
    </source>
</evidence>
<sequence>MKKNKLGFTDANEKKYQVIKLALLLEKKGLKTPFNIIKIYTNVKWRFYQTTNFNKIPSSNQSKLDYIDFKSKQTISKQSLRIKVQEVQIKSQTERIHQSLQDDMSNQSRLHKFSEIARFNQKIRQNLNQKMVIKKDVFEKIYEFGLLATFLGFLISFYLVITQQI</sequence>
<protein>
    <recommendedName>
        <fullName evidence="4">Transmembrane protein</fullName>
    </recommendedName>
</protein>
<keyword evidence="1" id="KW-1133">Transmembrane helix</keyword>
<organism evidence="2 3">
    <name type="scientific">Paramecium sonneborni</name>
    <dbReference type="NCBI Taxonomy" id="65129"/>
    <lineage>
        <taxon>Eukaryota</taxon>
        <taxon>Sar</taxon>
        <taxon>Alveolata</taxon>
        <taxon>Ciliophora</taxon>
        <taxon>Intramacronucleata</taxon>
        <taxon>Oligohymenophorea</taxon>
        <taxon>Peniculida</taxon>
        <taxon>Parameciidae</taxon>
        <taxon>Paramecium</taxon>
    </lineage>
</organism>
<evidence type="ECO:0000256" key="1">
    <source>
        <dbReference type="SAM" id="Phobius"/>
    </source>
</evidence>
<gene>
    <name evidence="2" type="ORF">PSON_ATCC_30995.1.T1480049</name>
</gene>
<dbReference type="EMBL" id="CAJJDN010000148">
    <property type="protein sequence ID" value="CAD8123952.1"/>
    <property type="molecule type" value="Genomic_DNA"/>
</dbReference>